<evidence type="ECO:0000256" key="1">
    <source>
        <dbReference type="ARBA" id="ARBA00022729"/>
    </source>
</evidence>
<accession>A0ABZ2ZGV7</accession>
<dbReference type="InterPro" id="IPR041378">
    <property type="entry name" value="S-layer_SbsC_C"/>
</dbReference>
<proteinExistence type="predicted"/>
<keyword evidence="1 2" id="KW-0732">Signal</keyword>
<feature type="signal peptide" evidence="2">
    <location>
        <begin position="1"/>
        <end position="23"/>
    </location>
</feature>
<dbReference type="Gene3D" id="1.20.58.790">
    <property type="match status" value="1"/>
</dbReference>
<dbReference type="Proteomes" id="UP001472074">
    <property type="component" value="Chromosome"/>
</dbReference>
<dbReference type="RefSeq" id="WP_009332087.1">
    <property type="nucleotide sequence ID" value="NZ_CP151651.1"/>
</dbReference>
<dbReference type="InterPro" id="IPR014755">
    <property type="entry name" value="Cu-Rt/internalin_Ig-like"/>
</dbReference>
<feature type="chain" id="PRO_5047000248" evidence="2">
    <location>
        <begin position="24"/>
        <end position="920"/>
    </location>
</feature>
<reference evidence="4 5" key="1">
    <citation type="submission" date="2024-04" db="EMBL/GenBank/DDBJ databases">
        <title>Screening of coral probiotics and analysis of their probiotic properties.</title>
        <authorList>
            <person name="Wang S."/>
        </authorList>
    </citation>
    <scope>NUCLEOTIDE SEQUENCE [LARGE SCALE GENOMIC DNA]</scope>
    <source>
        <strain evidence="4 5">GXU-Z9</strain>
    </source>
</reference>
<organism evidence="4 5">
    <name type="scientific">Cytobacillus pseudoceanisediminis</name>
    <dbReference type="NCBI Taxonomy" id="3051614"/>
    <lineage>
        <taxon>Bacteria</taxon>
        <taxon>Bacillati</taxon>
        <taxon>Bacillota</taxon>
        <taxon>Bacilli</taxon>
        <taxon>Bacillales</taxon>
        <taxon>Bacillaceae</taxon>
        <taxon>Cytobacillus</taxon>
    </lineage>
</organism>
<dbReference type="Gene3D" id="1.20.58.780">
    <property type="match status" value="1"/>
</dbReference>
<evidence type="ECO:0000313" key="5">
    <source>
        <dbReference type="Proteomes" id="UP001472074"/>
    </source>
</evidence>
<evidence type="ECO:0000259" key="3">
    <source>
        <dbReference type="Pfam" id="PF18058"/>
    </source>
</evidence>
<feature type="domain" description="SbsC C-terminal" evidence="3">
    <location>
        <begin position="56"/>
        <end position="183"/>
    </location>
</feature>
<evidence type="ECO:0000313" key="4">
    <source>
        <dbReference type="EMBL" id="WZP07318.1"/>
    </source>
</evidence>
<protein>
    <submittedName>
        <fullName evidence="4">S-layer protein</fullName>
    </submittedName>
</protein>
<keyword evidence="5" id="KW-1185">Reference proteome</keyword>
<dbReference type="Pfam" id="PF18058">
    <property type="entry name" value="SbsC_C"/>
    <property type="match status" value="1"/>
</dbReference>
<gene>
    <name evidence="4" type="ORF">AADC60_25255</name>
</gene>
<evidence type="ECO:0000256" key="2">
    <source>
        <dbReference type="SAM" id="SignalP"/>
    </source>
</evidence>
<sequence length="920" mass="95891">MAKKKAIKLAAASAVAASAFVAAAPAQTDAASNVAVEVSKAVTQMKKAYHTYSDVTAQGKFAPIADVYKEYNAAKKAYANAKALVNKAGGADKDKHLAALEDTYAEYIAKRVITYIDAYNYATTLQDKQIALEEALKNKDWDAAEKQYHAISYELKTRTVILDRVYGKSTRELLRGSFKADAQAARDSIQNEVSVKIYFDKAEGLLNDGKLEEAKAAMDHVADYVAKLDKDTDFGAALLAKVAAAKEKYEELSVPAVKSVSAINASQLQVKFNKAVDKATAENTANYSLVKADGSTIAVSGAEVQADGKTVVLRVAPITTKTTFTATVANVKLKGSLVDQFKLYSQVVTVEDTTNATITDVVAKTNSDLATSATVYFSEPVVGGALKVNGNTVAYVLAADGLSATISTNLDAAKSHTIEAINLTDTANNINTSTTKTFNVTKDVAAPTFSVSTESDSTIVLTFDKAVDVNSVNTGSIVLKDEALDTVSGYSVSVPAGYSNKRVEISLPAGTYASKATRNFTILASDAVKDSLGNKLASTQKTVSVSKDATAPVLTGIDYVKNSNGEVQFVLFKYNEKVTETANLGLTAKNYTTGATVDLFGTLTAADVEVLADGTTVKVEVKGADVVKSGNLEISTPAGFVNDRALTPVASEVKKQVVDFGAASATPLKVSTVAPTANKNEFIVTFDGVVTYSSATNPANYSVNGVALPANTSIAFDAATRNKVTITLPANFVAADDTGAVLRVTNVETSAGTKVSANTNVITVDDNTKPTIDKAKSAINSNGTLSLGFSEAVTGVTAGTLADLILTVNGSNVTVGAGNVSIADGTGSDAGKYVLTFATDVTAAADANGKYYEYFDVNGNDTLDATDIVVKSHTAALTAGTFNLNTLSSLKVSTVATPATIADTNDTPNLTAANQSVVIK</sequence>
<dbReference type="EMBL" id="CP151651">
    <property type="protein sequence ID" value="WZP07318.1"/>
    <property type="molecule type" value="Genomic_DNA"/>
</dbReference>
<dbReference type="Gene3D" id="2.60.40.1220">
    <property type="match status" value="2"/>
</dbReference>
<name>A0ABZ2ZGV7_9BACI</name>